<name>A0A182ZZF3_9TREM</name>
<keyword evidence="5" id="KW-0175">Coiled coil</keyword>
<organism evidence="7">
    <name type="scientific">Echinostoma caproni</name>
    <dbReference type="NCBI Taxonomy" id="27848"/>
    <lineage>
        <taxon>Eukaryota</taxon>
        <taxon>Metazoa</taxon>
        <taxon>Spiralia</taxon>
        <taxon>Lophotrochozoa</taxon>
        <taxon>Platyhelminthes</taxon>
        <taxon>Trematoda</taxon>
        <taxon>Digenea</taxon>
        <taxon>Plagiorchiida</taxon>
        <taxon>Echinostomata</taxon>
        <taxon>Echinostomatoidea</taxon>
        <taxon>Echinostomatidae</taxon>
        <taxon>Echinostoma</taxon>
    </lineage>
</organism>
<protein>
    <submittedName>
        <fullName evidence="7">DUF4201 domain-containing protein</fullName>
    </submittedName>
</protein>
<keyword evidence="1" id="KW-0723">Serine/threonine-protein kinase</keyword>
<dbReference type="Pfam" id="PF12474">
    <property type="entry name" value="PKK"/>
    <property type="match status" value="1"/>
</dbReference>
<feature type="compositionally biased region" description="Basic and acidic residues" evidence="6">
    <location>
        <begin position="11"/>
        <end position="27"/>
    </location>
</feature>
<feature type="compositionally biased region" description="Polar residues" evidence="6">
    <location>
        <begin position="1"/>
        <end position="10"/>
    </location>
</feature>
<evidence type="ECO:0000256" key="2">
    <source>
        <dbReference type="ARBA" id="ARBA00022553"/>
    </source>
</evidence>
<evidence type="ECO:0000313" key="7">
    <source>
        <dbReference type="WBParaSite" id="ECPE_0000008701-mRNA-1"/>
    </source>
</evidence>
<reference evidence="7" key="1">
    <citation type="submission" date="2016-06" db="UniProtKB">
        <authorList>
            <consortium name="WormBaseParasite"/>
        </authorList>
    </citation>
    <scope>IDENTIFICATION</scope>
</reference>
<dbReference type="AlphaFoldDB" id="A0A182ZZF3"/>
<keyword evidence="2" id="KW-0597">Phosphoprotein</keyword>
<dbReference type="WBParaSite" id="ECPE_0000008701-mRNA-1">
    <property type="protein sequence ID" value="ECPE_0000008701-mRNA-1"/>
    <property type="gene ID" value="ECPE_0000008701"/>
</dbReference>
<feature type="region of interest" description="Disordered" evidence="6">
    <location>
        <begin position="1"/>
        <end position="37"/>
    </location>
</feature>
<keyword evidence="3" id="KW-0808">Transferase</keyword>
<dbReference type="InterPro" id="IPR051585">
    <property type="entry name" value="STE20_Ser/Thr_Kinases"/>
</dbReference>
<proteinExistence type="predicted"/>
<sequence length="292" mass="34845">LLSEVETYSSRAERKAAKRELQADRESTVPSWSAKHNSFHPIHSTDISSGSSVGKRLTIFRENQDVQLLDRLNRVNEHFGRRLLGLREEELSEKQAIRMNFEQEKWKMDQRHMRMRHQLARNRLKDFFSIKRQKLSGLLDLELNELRQTVERESEQLSTVHAIERKNHSKSVKIQCKKKIADYQRQLRGEQTVLSPQFRERLREFQDAVQTQMLEEGFQLEQRQRSQQSLLQRSIASRMRELDQNHVRKRNELLELEAERLHELDEKHEHELHAYIDSWPRSQAIGTSTTYD</sequence>
<evidence type="ECO:0000256" key="3">
    <source>
        <dbReference type="ARBA" id="ARBA00022679"/>
    </source>
</evidence>
<evidence type="ECO:0000256" key="4">
    <source>
        <dbReference type="ARBA" id="ARBA00022777"/>
    </source>
</evidence>
<keyword evidence="4" id="KW-0418">Kinase</keyword>
<evidence type="ECO:0000256" key="1">
    <source>
        <dbReference type="ARBA" id="ARBA00022527"/>
    </source>
</evidence>
<dbReference type="PANTHER" id="PTHR46538">
    <property type="entry name" value="PROTEIN KINASE DOMAIN-CONTAINING PROTEIN"/>
    <property type="match status" value="1"/>
</dbReference>
<dbReference type="InterPro" id="IPR022165">
    <property type="entry name" value="PKK"/>
</dbReference>
<dbReference type="GO" id="GO:0004674">
    <property type="term" value="F:protein serine/threonine kinase activity"/>
    <property type="evidence" value="ECO:0007669"/>
    <property type="project" value="UniProtKB-KW"/>
</dbReference>
<evidence type="ECO:0000256" key="5">
    <source>
        <dbReference type="SAM" id="Coils"/>
    </source>
</evidence>
<evidence type="ECO:0000256" key="6">
    <source>
        <dbReference type="SAM" id="MobiDB-lite"/>
    </source>
</evidence>
<dbReference type="PANTHER" id="PTHR46538:SF3">
    <property type="entry name" value="PROTEIN KINASE DOMAIN-CONTAINING PROTEIN"/>
    <property type="match status" value="1"/>
</dbReference>
<feature type="coiled-coil region" evidence="5">
    <location>
        <begin position="239"/>
        <end position="271"/>
    </location>
</feature>
<accession>A0A182ZZF3</accession>